<proteinExistence type="predicted"/>
<dbReference type="PROSITE" id="PS51283">
    <property type="entry name" value="DUSP"/>
    <property type="match status" value="1"/>
</dbReference>
<dbReference type="InterPro" id="IPR035927">
    <property type="entry name" value="DUSP-like_sf"/>
</dbReference>
<evidence type="ECO:0000259" key="1">
    <source>
        <dbReference type="PROSITE" id="PS51283"/>
    </source>
</evidence>
<dbReference type="Gene3D" id="3.30.2230.10">
    <property type="entry name" value="DUSP-like"/>
    <property type="match status" value="1"/>
</dbReference>
<protein>
    <submittedName>
        <fullName evidence="2">Ubiquitin carboxyl-terminal hydrolase 20</fullName>
    </submittedName>
</protein>
<sequence>DGEYWYMVDAVWVNNWKSYIKKAHLDGPSLADTSDDPGPIDNSRLVEIVKNRKPCKVRHHFVAVNGRVWQLFVFFHGSKGPTICRASLDIYGKIGCDEMIPPPPVEIDPSRARITAAERRSILELSHEFVDDAKADWTVYLADNEGGGVDECNTSTSANSAAGRDDVKLPICKKETLDDISKDVDCCERKVIEAGGSAARQSL</sequence>
<evidence type="ECO:0000313" key="2">
    <source>
        <dbReference type="EMBL" id="KAF4733892.1"/>
    </source>
</evidence>
<feature type="domain" description="DUSP" evidence="1">
    <location>
        <begin position="1"/>
        <end position="88"/>
    </location>
</feature>
<evidence type="ECO:0000313" key="3">
    <source>
        <dbReference type="Proteomes" id="UP000553632"/>
    </source>
</evidence>
<keyword evidence="3" id="KW-1185">Reference proteome</keyword>
<dbReference type="AlphaFoldDB" id="A0A7J6SMU6"/>
<reference evidence="2 3" key="1">
    <citation type="submission" date="2020-04" db="EMBL/GenBank/DDBJ databases">
        <title>Perkinsus olseni comparative genomics.</title>
        <authorList>
            <person name="Bogema D.R."/>
        </authorList>
    </citation>
    <scope>NUCLEOTIDE SEQUENCE [LARGE SCALE GENOMIC DNA]</scope>
    <source>
        <strain evidence="2 3">ATCC PRA-207</strain>
    </source>
</reference>
<accession>A0A7J6SMU6</accession>
<feature type="non-terminal residue" evidence="2">
    <location>
        <position position="1"/>
    </location>
</feature>
<name>A0A7J6SMU6_PEROL</name>
<comment type="caution">
    <text evidence="2">The sequence shown here is derived from an EMBL/GenBank/DDBJ whole genome shotgun (WGS) entry which is preliminary data.</text>
</comment>
<keyword evidence="2" id="KW-0378">Hydrolase</keyword>
<dbReference type="SUPFAM" id="SSF143791">
    <property type="entry name" value="DUSP-like"/>
    <property type="match status" value="1"/>
</dbReference>
<dbReference type="Proteomes" id="UP000553632">
    <property type="component" value="Unassembled WGS sequence"/>
</dbReference>
<dbReference type="Pfam" id="PF06337">
    <property type="entry name" value="DUSP"/>
    <property type="match status" value="1"/>
</dbReference>
<dbReference type="EMBL" id="JABANO010017214">
    <property type="protein sequence ID" value="KAF4733892.1"/>
    <property type="molecule type" value="Genomic_DNA"/>
</dbReference>
<organism evidence="2 3">
    <name type="scientific">Perkinsus olseni</name>
    <name type="common">Perkinsus atlanticus</name>
    <dbReference type="NCBI Taxonomy" id="32597"/>
    <lineage>
        <taxon>Eukaryota</taxon>
        <taxon>Sar</taxon>
        <taxon>Alveolata</taxon>
        <taxon>Perkinsozoa</taxon>
        <taxon>Perkinsea</taxon>
        <taxon>Perkinsida</taxon>
        <taxon>Perkinsidae</taxon>
        <taxon>Perkinsus</taxon>
    </lineage>
</organism>
<dbReference type="GO" id="GO:0004843">
    <property type="term" value="F:cysteine-type deubiquitinase activity"/>
    <property type="evidence" value="ECO:0007669"/>
    <property type="project" value="InterPro"/>
</dbReference>
<dbReference type="InterPro" id="IPR006615">
    <property type="entry name" value="Pept_C19_DUSP"/>
</dbReference>
<gene>
    <name evidence="2" type="primary">USP20_3</name>
    <name evidence="2" type="ORF">FOZ63_024417</name>
</gene>